<sequence length="121" mass="12862">MAADKSVLESLAFLYLTFSHSTDGEVSGDEMKALAAKLREWAPSVELGELGELLKSTVARYKGAADKLGEARTITGSLEGALDKEQLGKVLADLEELAAADGEVIEAEKTFIADTRKAFGL</sequence>
<organism evidence="2 3">
    <name type="scientific">Plesiocystis pacifica SIR-1</name>
    <dbReference type="NCBI Taxonomy" id="391625"/>
    <lineage>
        <taxon>Bacteria</taxon>
        <taxon>Pseudomonadati</taxon>
        <taxon>Myxococcota</taxon>
        <taxon>Polyangia</taxon>
        <taxon>Nannocystales</taxon>
        <taxon>Nannocystaceae</taxon>
        <taxon>Plesiocystis</taxon>
    </lineage>
</organism>
<dbReference type="EMBL" id="ABCS01000148">
    <property type="protein sequence ID" value="EDM74108.1"/>
    <property type="molecule type" value="Genomic_DNA"/>
</dbReference>
<dbReference type="CDD" id="cd07177">
    <property type="entry name" value="terB_like"/>
    <property type="match status" value="1"/>
</dbReference>
<gene>
    <name evidence="2" type="ORF">PPSIR1_33009</name>
</gene>
<keyword evidence="3" id="KW-1185">Reference proteome</keyword>
<dbReference type="Pfam" id="PF05099">
    <property type="entry name" value="TerB"/>
    <property type="match status" value="1"/>
</dbReference>
<feature type="domain" description="Co-chaperone DjlA N-terminal" evidence="1">
    <location>
        <begin position="22"/>
        <end position="121"/>
    </location>
</feature>
<proteinExistence type="predicted"/>
<reference evidence="2 3" key="1">
    <citation type="submission" date="2007-06" db="EMBL/GenBank/DDBJ databases">
        <authorList>
            <person name="Shimkets L."/>
            <person name="Ferriera S."/>
            <person name="Johnson J."/>
            <person name="Kravitz S."/>
            <person name="Beeson K."/>
            <person name="Sutton G."/>
            <person name="Rogers Y.-H."/>
            <person name="Friedman R."/>
            <person name="Frazier M."/>
            <person name="Venter J.C."/>
        </authorList>
    </citation>
    <scope>NUCLEOTIDE SEQUENCE [LARGE SCALE GENOMIC DNA]</scope>
    <source>
        <strain evidence="2 3">SIR-1</strain>
    </source>
</reference>
<evidence type="ECO:0000313" key="3">
    <source>
        <dbReference type="Proteomes" id="UP000005801"/>
    </source>
</evidence>
<name>A6GJ33_9BACT</name>
<dbReference type="SUPFAM" id="SSF158682">
    <property type="entry name" value="TerB-like"/>
    <property type="match status" value="1"/>
</dbReference>
<accession>A6GJ33</accession>
<dbReference type="RefSeq" id="WP_006976719.1">
    <property type="nucleotide sequence ID" value="NZ_ABCS01000148.1"/>
</dbReference>
<dbReference type="Gene3D" id="1.10.3680.10">
    <property type="entry name" value="TerB-like"/>
    <property type="match status" value="1"/>
</dbReference>
<dbReference type="OrthoDB" id="5515387at2"/>
<dbReference type="AlphaFoldDB" id="A6GJ33"/>
<dbReference type="Proteomes" id="UP000005801">
    <property type="component" value="Unassembled WGS sequence"/>
</dbReference>
<evidence type="ECO:0000259" key="1">
    <source>
        <dbReference type="Pfam" id="PF05099"/>
    </source>
</evidence>
<evidence type="ECO:0000313" key="2">
    <source>
        <dbReference type="EMBL" id="EDM74108.1"/>
    </source>
</evidence>
<protein>
    <recommendedName>
        <fullName evidence="1">Co-chaperone DjlA N-terminal domain-containing protein</fullName>
    </recommendedName>
</protein>
<dbReference type="InterPro" id="IPR029024">
    <property type="entry name" value="TerB-like"/>
</dbReference>
<dbReference type="STRING" id="391625.PPSIR1_33009"/>
<comment type="caution">
    <text evidence="2">The sequence shown here is derived from an EMBL/GenBank/DDBJ whole genome shotgun (WGS) entry which is preliminary data.</text>
</comment>
<dbReference type="InterPro" id="IPR007791">
    <property type="entry name" value="DjlA_N"/>
</dbReference>